<keyword evidence="3 11" id="KW-0812">Transmembrane</keyword>
<keyword evidence="7 11" id="KW-1133">Transmembrane helix</keyword>
<evidence type="ECO:0000256" key="3">
    <source>
        <dbReference type="ARBA" id="ARBA00022692"/>
    </source>
</evidence>
<keyword evidence="5 10" id="KW-0378">Hydrolase</keyword>
<keyword evidence="1" id="KW-1003">Cell membrane</keyword>
<dbReference type="PANTHER" id="PTHR43221:SF2">
    <property type="entry name" value="PROTEASE HTPX HOMOLOG"/>
    <property type="match status" value="1"/>
</dbReference>
<evidence type="ECO:0000313" key="14">
    <source>
        <dbReference type="Proteomes" id="UP001500542"/>
    </source>
</evidence>
<evidence type="ECO:0000256" key="5">
    <source>
        <dbReference type="ARBA" id="ARBA00022801"/>
    </source>
</evidence>
<evidence type="ECO:0000256" key="6">
    <source>
        <dbReference type="ARBA" id="ARBA00022833"/>
    </source>
</evidence>
<evidence type="ECO:0000256" key="7">
    <source>
        <dbReference type="ARBA" id="ARBA00022989"/>
    </source>
</evidence>
<evidence type="ECO:0000256" key="10">
    <source>
        <dbReference type="RuleBase" id="RU003983"/>
    </source>
</evidence>
<dbReference type="Pfam" id="PF01435">
    <property type="entry name" value="Peptidase_M48"/>
    <property type="match status" value="1"/>
</dbReference>
<evidence type="ECO:0000256" key="8">
    <source>
        <dbReference type="ARBA" id="ARBA00023049"/>
    </source>
</evidence>
<reference evidence="14" key="1">
    <citation type="journal article" date="2019" name="Int. J. Syst. Evol. Microbiol.">
        <title>The Global Catalogue of Microorganisms (GCM) 10K type strain sequencing project: providing services to taxonomists for standard genome sequencing and annotation.</title>
        <authorList>
            <consortium name="The Broad Institute Genomics Platform"/>
            <consortium name="The Broad Institute Genome Sequencing Center for Infectious Disease"/>
            <person name="Wu L."/>
            <person name="Ma J."/>
        </authorList>
    </citation>
    <scope>NUCLEOTIDE SEQUENCE [LARGE SCALE GENOMIC DNA]</scope>
    <source>
        <strain evidence="14">JCM 10977</strain>
    </source>
</reference>
<dbReference type="Gene3D" id="3.30.2010.10">
    <property type="entry name" value="Metalloproteases ('zincins'), catalytic domain"/>
    <property type="match status" value="1"/>
</dbReference>
<feature type="transmembrane region" description="Helical" evidence="11">
    <location>
        <begin position="77"/>
        <end position="102"/>
    </location>
</feature>
<evidence type="ECO:0000259" key="12">
    <source>
        <dbReference type="Pfam" id="PF01435"/>
    </source>
</evidence>
<evidence type="ECO:0000256" key="1">
    <source>
        <dbReference type="ARBA" id="ARBA00022475"/>
    </source>
</evidence>
<accession>A0ABP4BYY6</accession>
<comment type="similarity">
    <text evidence="10">Belongs to the peptidase M48 family.</text>
</comment>
<evidence type="ECO:0000256" key="9">
    <source>
        <dbReference type="ARBA" id="ARBA00023136"/>
    </source>
</evidence>
<protein>
    <recommendedName>
        <fullName evidence="12">Peptidase M48 domain-containing protein</fullName>
    </recommendedName>
</protein>
<keyword evidence="8 10" id="KW-0482">Metalloprotease</keyword>
<keyword evidence="9 11" id="KW-0472">Membrane</keyword>
<dbReference type="Proteomes" id="UP001500542">
    <property type="component" value="Unassembled WGS sequence"/>
</dbReference>
<feature type="transmembrane region" description="Helical" evidence="11">
    <location>
        <begin position="108"/>
        <end position="125"/>
    </location>
</feature>
<keyword evidence="14" id="KW-1185">Reference proteome</keyword>
<keyword evidence="2 10" id="KW-0645">Protease</keyword>
<comment type="caution">
    <text evidence="13">The sequence shown here is derived from an EMBL/GenBank/DDBJ whole genome shotgun (WGS) entry which is preliminary data.</text>
</comment>
<organism evidence="13 14">
    <name type="scientific">Kribbella koreensis</name>
    <dbReference type="NCBI Taxonomy" id="57909"/>
    <lineage>
        <taxon>Bacteria</taxon>
        <taxon>Bacillati</taxon>
        <taxon>Actinomycetota</taxon>
        <taxon>Actinomycetes</taxon>
        <taxon>Propionibacteriales</taxon>
        <taxon>Kribbellaceae</taxon>
        <taxon>Kribbella</taxon>
    </lineage>
</organism>
<name>A0ABP4BYY6_9ACTN</name>
<sequence length="423" mass="47195">MQTDQGTSRCPQCDHEIPTDPQYVTWCDQCDWNVDPTGPTHQVSARRRRREHRLADTLFRELEHGEIRRPGWTVARVGTYLLSTVILVVLPLAGLIGGVYALVSYRPLWMGVLLSVIPFGVTFLLRPRAHRLGPDTHVVHREQAPRLFGLVDEIAAKIGTRSVGLIELSPYPGIGFLKVGWRFTPVIRIGLPLWAGLGPQERVAVLAHELGHGKNGDGLHRWVVGSAVDALQEIQMTSRNDESDEYRLEVQTYYFHGYSNNAVNSFLDATIGSLARAVQWVLTTADLRAQQREEYLADRRSAEIAGSDAAAGALERYELGSTSYRAMEQALRFNSEADPLEAAAGAVSGIPAREVERRLRVSRLRETRSDSTHPPTNLRAKLIRTRPAQDPLVELELEESQVIDKELAGPARTVLKELRSALR</sequence>
<evidence type="ECO:0000256" key="4">
    <source>
        <dbReference type="ARBA" id="ARBA00022723"/>
    </source>
</evidence>
<evidence type="ECO:0000256" key="11">
    <source>
        <dbReference type="SAM" id="Phobius"/>
    </source>
</evidence>
<evidence type="ECO:0000313" key="13">
    <source>
        <dbReference type="EMBL" id="GAA0957441.1"/>
    </source>
</evidence>
<dbReference type="RefSeq" id="WP_343979996.1">
    <property type="nucleotide sequence ID" value="NZ_BAAAHK010000018.1"/>
</dbReference>
<dbReference type="InterPro" id="IPR001915">
    <property type="entry name" value="Peptidase_M48"/>
</dbReference>
<dbReference type="InterPro" id="IPR050083">
    <property type="entry name" value="HtpX_protease"/>
</dbReference>
<gene>
    <name evidence="13" type="ORF">GCM10009554_68260</name>
</gene>
<dbReference type="PANTHER" id="PTHR43221">
    <property type="entry name" value="PROTEASE HTPX"/>
    <property type="match status" value="1"/>
</dbReference>
<feature type="domain" description="Peptidase M48" evidence="12">
    <location>
        <begin position="199"/>
        <end position="385"/>
    </location>
</feature>
<dbReference type="CDD" id="cd07328">
    <property type="entry name" value="M48_Ste24p_like"/>
    <property type="match status" value="1"/>
</dbReference>
<keyword evidence="4" id="KW-0479">Metal-binding</keyword>
<evidence type="ECO:0000256" key="2">
    <source>
        <dbReference type="ARBA" id="ARBA00022670"/>
    </source>
</evidence>
<proteinExistence type="inferred from homology"/>
<dbReference type="EMBL" id="BAAAHK010000018">
    <property type="protein sequence ID" value="GAA0957441.1"/>
    <property type="molecule type" value="Genomic_DNA"/>
</dbReference>
<comment type="cofactor">
    <cofactor evidence="10">
        <name>Zn(2+)</name>
        <dbReference type="ChEBI" id="CHEBI:29105"/>
    </cofactor>
    <text evidence="10">Binds 1 zinc ion per subunit.</text>
</comment>
<keyword evidence="6 10" id="KW-0862">Zinc</keyword>